<dbReference type="EMBL" id="CP098502">
    <property type="protein sequence ID" value="UTI62790.1"/>
    <property type="molecule type" value="Genomic_DNA"/>
</dbReference>
<dbReference type="InterPro" id="IPR050345">
    <property type="entry name" value="Aliph_Amidase/BUP"/>
</dbReference>
<evidence type="ECO:0000313" key="4">
    <source>
        <dbReference type="Proteomes" id="UP001056035"/>
    </source>
</evidence>
<gene>
    <name evidence="3" type="ORF">NBH00_15645</name>
</gene>
<dbReference type="PROSITE" id="PS50263">
    <property type="entry name" value="CN_HYDROLASE"/>
    <property type="match status" value="1"/>
</dbReference>
<dbReference type="GO" id="GO:0016787">
    <property type="term" value="F:hydrolase activity"/>
    <property type="evidence" value="ECO:0007669"/>
    <property type="project" value="UniProtKB-KW"/>
</dbReference>
<evidence type="ECO:0000259" key="2">
    <source>
        <dbReference type="PROSITE" id="PS50263"/>
    </source>
</evidence>
<dbReference type="InterPro" id="IPR003010">
    <property type="entry name" value="C-N_Hydrolase"/>
</dbReference>
<sequence length="342" mass="36780">MTKIAVVQPALALAEVDRNLARVEDLVRDAHREHAPEIIIVPEGCSSPNVYSRLLLNGPRPVDGAPFQLITRLARELGCIVGGGFLAVRGRHSYGTYVLAEPDGAVHLHDKDIPTAWEQNYYKGGDDDGVVESSTLGVKVGLMSGWEWARNRTSARVRDGGAQLVLGGMCWPSFPTNWPGPLRTLCRHEHEQWVRQAMELPGLVARRTGVAVAHAAHVGPITGETPLAPGLSWPTVMVGGSQITERDGTILASLSLEDGEGHVAADVQVAPATPLDATEDRLWIQDFSLLTNAAWYGMNAHGNLRYRLRHARKGFGWQAWPSGDLPDEIPAGGAAAGALATS</sequence>
<evidence type="ECO:0000256" key="1">
    <source>
        <dbReference type="ARBA" id="ARBA00022801"/>
    </source>
</evidence>
<reference evidence="3 4" key="1">
    <citation type="submission" date="2022-06" db="EMBL/GenBank/DDBJ databases">
        <title>Paraconexibacter antarcticus.</title>
        <authorList>
            <person name="Kim C.S."/>
        </authorList>
    </citation>
    <scope>NUCLEOTIDE SEQUENCE [LARGE SCALE GENOMIC DNA]</scope>
    <source>
        <strain evidence="3 4">02-257</strain>
    </source>
</reference>
<feature type="domain" description="CN hydrolase" evidence="2">
    <location>
        <begin position="2"/>
        <end position="269"/>
    </location>
</feature>
<dbReference type="Gene3D" id="3.60.110.10">
    <property type="entry name" value="Carbon-nitrogen hydrolase"/>
    <property type="match status" value="1"/>
</dbReference>
<proteinExistence type="predicted"/>
<dbReference type="Pfam" id="PF00795">
    <property type="entry name" value="CN_hydrolase"/>
    <property type="match status" value="1"/>
</dbReference>
<dbReference type="PANTHER" id="PTHR43674">
    <property type="entry name" value="NITRILASE C965.09-RELATED"/>
    <property type="match status" value="1"/>
</dbReference>
<dbReference type="SUPFAM" id="SSF56317">
    <property type="entry name" value="Carbon-nitrogen hydrolase"/>
    <property type="match status" value="1"/>
</dbReference>
<keyword evidence="4" id="KW-1185">Reference proteome</keyword>
<dbReference type="Proteomes" id="UP001056035">
    <property type="component" value="Chromosome"/>
</dbReference>
<keyword evidence="1 3" id="KW-0378">Hydrolase</keyword>
<evidence type="ECO:0000313" key="3">
    <source>
        <dbReference type="EMBL" id="UTI62790.1"/>
    </source>
</evidence>
<protein>
    <submittedName>
        <fullName evidence="3">Carbon-nitrogen hydrolase family protein</fullName>
    </submittedName>
</protein>
<dbReference type="CDD" id="cd07197">
    <property type="entry name" value="nitrilase"/>
    <property type="match status" value="1"/>
</dbReference>
<accession>A0ABY5DQ01</accession>
<organism evidence="3 4">
    <name type="scientific">Paraconexibacter antarcticus</name>
    <dbReference type="NCBI Taxonomy" id="2949664"/>
    <lineage>
        <taxon>Bacteria</taxon>
        <taxon>Bacillati</taxon>
        <taxon>Actinomycetota</taxon>
        <taxon>Thermoleophilia</taxon>
        <taxon>Solirubrobacterales</taxon>
        <taxon>Paraconexibacteraceae</taxon>
        <taxon>Paraconexibacter</taxon>
    </lineage>
</organism>
<name>A0ABY5DQ01_9ACTN</name>
<dbReference type="InterPro" id="IPR036526">
    <property type="entry name" value="C-N_Hydrolase_sf"/>
</dbReference>
<dbReference type="RefSeq" id="WP_254569525.1">
    <property type="nucleotide sequence ID" value="NZ_CP098502.1"/>
</dbReference>
<dbReference type="PANTHER" id="PTHR43674:SF2">
    <property type="entry name" value="BETA-UREIDOPROPIONASE"/>
    <property type="match status" value="1"/>
</dbReference>